<dbReference type="Proteomes" id="UP000003112">
    <property type="component" value="Unassembled WGS sequence"/>
</dbReference>
<name>E6K6W7_9BACT</name>
<evidence type="ECO:0000313" key="2">
    <source>
        <dbReference type="EMBL" id="EFU30797.1"/>
    </source>
</evidence>
<feature type="transmembrane region" description="Helical" evidence="1">
    <location>
        <begin position="17"/>
        <end position="41"/>
    </location>
</feature>
<proteinExistence type="predicted"/>
<evidence type="ECO:0000313" key="3">
    <source>
        <dbReference type="Proteomes" id="UP000003112"/>
    </source>
</evidence>
<keyword evidence="3" id="KW-1185">Reference proteome</keyword>
<keyword evidence="1" id="KW-0472">Membrane</keyword>
<dbReference type="HOGENOM" id="CLU_3187257_0_0_10"/>
<reference evidence="2 3" key="1">
    <citation type="submission" date="2010-10" db="EMBL/GenBank/DDBJ databases">
        <authorList>
            <person name="Muzny D."/>
            <person name="Qin X."/>
            <person name="Deng J."/>
            <person name="Jiang H."/>
            <person name="Liu Y."/>
            <person name="Qu J."/>
            <person name="Song X.-Z."/>
            <person name="Zhang L."/>
            <person name="Thornton R."/>
            <person name="Coyle M."/>
            <person name="Francisco L."/>
            <person name="Jackson L."/>
            <person name="Javaid M."/>
            <person name="Korchina V."/>
            <person name="Kovar C."/>
            <person name="Mata R."/>
            <person name="Mathew T."/>
            <person name="Ngo R."/>
            <person name="Nguyen L."/>
            <person name="Nguyen N."/>
            <person name="Okwuonu G."/>
            <person name="Ongeri F."/>
            <person name="Pham C."/>
            <person name="Simmons D."/>
            <person name="Wilczek-Boney K."/>
            <person name="Hale W."/>
            <person name="Jakkamsetti A."/>
            <person name="Pham P."/>
            <person name="Ruth R."/>
            <person name="San Lucas F."/>
            <person name="Warren J."/>
            <person name="Zhang J."/>
            <person name="Zhao Z."/>
            <person name="Zhou C."/>
            <person name="Zhu D."/>
            <person name="Lee S."/>
            <person name="Bess C."/>
            <person name="Blankenburg K."/>
            <person name="Forbes L."/>
            <person name="Fu Q."/>
            <person name="Gubbala S."/>
            <person name="Hirani K."/>
            <person name="Jayaseelan J.C."/>
            <person name="Lara F."/>
            <person name="Munidasa M."/>
            <person name="Palculict T."/>
            <person name="Patil S."/>
            <person name="Pu L.-L."/>
            <person name="Saada N."/>
            <person name="Tang L."/>
            <person name="Weissenberger G."/>
            <person name="Zhu Y."/>
            <person name="Hemphill L."/>
            <person name="Shang Y."/>
            <person name="Youmans B."/>
            <person name="Ayvaz T."/>
            <person name="Ross M."/>
            <person name="Santibanez J."/>
            <person name="Aqrawi P."/>
            <person name="Gross S."/>
            <person name="Joshi V."/>
            <person name="Fowler G."/>
            <person name="Nazareth L."/>
            <person name="Reid J."/>
            <person name="Worley K."/>
            <person name="Petrosino J."/>
            <person name="Highlander S."/>
            <person name="Gibbs R."/>
        </authorList>
    </citation>
    <scope>NUCLEOTIDE SEQUENCE [LARGE SCALE GENOMIC DNA]</scope>
    <source>
        <strain evidence="2 3">ATCC 33574</strain>
    </source>
</reference>
<accession>E6K6W7</accession>
<gene>
    <name evidence="2" type="ORF">HMPREF6485_1366</name>
</gene>
<protein>
    <submittedName>
        <fullName evidence="2">Uncharacterized protein</fullName>
    </submittedName>
</protein>
<keyword evidence="1" id="KW-0812">Transmembrane</keyword>
<comment type="caution">
    <text evidence="2">The sequence shown here is derived from an EMBL/GenBank/DDBJ whole genome shotgun (WGS) entry which is preliminary data.</text>
</comment>
<dbReference type="STRING" id="873513.HMPREF6485_1366"/>
<dbReference type="AlphaFoldDB" id="E6K6W7"/>
<evidence type="ECO:0000256" key="1">
    <source>
        <dbReference type="SAM" id="Phobius"/>
    </source>
</evidence>
<keyword evidence="1" id="KW-1133">Transmembrane helix</keyword>
<sequence length="46" mass="5063">MYLCGSNNNADYFLKSYISVVICLKICTFVVATTTLPAFILPDGEL</sequence>
<organism evidence="2 3">
    <name type="scientific">Segatella buccae ATCC 33574</name>
    <dbReference type="NCBI Taxonomy" id="873513"/>
    <lineage>
        <taxon>Bacteria</taxon>
        <taxon>Pseudomonadati</taxon>
        <taxon>Bacteroidota</taxon>
        <taxon>Bacteroidia</taxon>
        <taxon>Bacteroidales</taxon>
        <taxon>Prevotellaceae</taxon>
        <taxon>Segatella</taxon>
    </lineage>
</organism>
<dbReference type="EMBL" id="AEPD01000026">
    <property type="protein sequence ID" value="EFU30797.1"/>
    <property type="molecule type" value="Genomic_DNA"/>
</dbReference>